<keyword evidence="3" id="KW-1185">Reference proteome</keyword>
<accession>A0A1P8WKL7</accession>
<dbReference type="Pfam" id="PF00041">
    <property type="entry name" value="fn3"/>
    <property type="match status" value="1"/>
</dbReference>
<dbReference type="SUPFAM" id="SSF49265">
    <property type="entry name" value="Fibronectin type III"/>
    <property type="match status" value="1"/>
</dbReference>
<organism evidence="2 3">
    <name type="scientific">Fuerstiella marisgermanici</name>
    <dbReference type="NCBI Taxonomy" id="1891926"/>
    <lineage>
        <taxon>Bacteria</taxon>
        <taxon>Pseudomonadati</taxon>
        <taxon>Planctomycetota</taxon>
        <taxon>Planctomycetia</taxon>
        <taxon>Planctomycetales</taxon>
        <taxon>Planctomycetaceae</taxon>
        <taxon>Fuerstiella</taxon>
    </lineage>
</organism>
<gene>
    <name evidence="2" type="ORF">Fuma_04213</name>
</gene>
<dbReference type="Gene3D" id="2.60.40.10">
    <property type="entry name" value="Immunoglobulins"/>
    <property type="match status" value="4"/>
</dbReference>
<feature type="domain" description="Fibronectin type-III" evidence="1">
    <location>
        <begin position="408"/>
        <end position="499"/>
    </location>
</feature>
<dbReference type="PROSITE" id="PS50853">
    <property type="entry name" value="FN3"/>
    <property type="match status" value="1"/>
</dbReference>
<evidence type="ECO:0000313" key="2">
    <source>
        <dbReference type="EMBL" id="APZ94581.1"/>
    </source>
</evidence>
<dbReference type="STRING" id="1891926.Fuma_04213"/>
<sequence>MKFSMRSKIRAGAKRSITSVNPAEIDTLESRLLLTTTPNILTPTGDVADATPQFTWEAVDGAESYDLWVTSLETYETAFVARDIVGTSYTAAEGEVTLGKIRIWARANFSDDTSSDWSPASVATIVAAPTASVAGVTGATNRTTDSTPEITWTSPRAASQFKIWVTDLTEKRALEQAAADAGSTDPIDVTSYSKQYTVQNLTPVLDDEGNPTVDDDGNLVLQEVRSFVIPEDPTDADSEPREFDMGRYRIWIRAIDLSGKATGWSSAYTFDVGPDPQNLTPDSPTFQVTPDLTWDTVDGATHYEVYVSEVGTTSPFFRRTVEATANATRQSTQMVQSQVGTPIVENDNGTVEAFERPLLDQDGEETLYQILSGEYRFWVRAINMGEGLPTVTGAWSAPATFSSIEAPAITAPVPDQGVITSATPTVTWTPIHGTARYEVLVHKFNSRPPFLEATSTTTSYTFAEALPAGQYTVWVRALDTRGNPSPWSAPQHMTITGGRPVITSPTPGEVVDFPTFTWVGVPEAASYEVWVSHVGVDFTFVNVSGIEDTSFQPNDPANPGSVPLSEGDYRIWVRAIMADGSFGPWSAPVSFKGGIPTTDATPVDDELMVTSLPRELNVEAAATTQPAQDSWQPDDSVPASMADFEEDVQPPADDLSPLPMQPVRGNAAAQLDIDLVSTLAQECVETEWWAGKDVRENG</sequence>
<dbReference type="KEGG" id="fmr:Fuma_04213"/>
<dbReference type="InterPro" id="IPR003961">
    <property type="entry name" value="FN3_dom"/>
</dbReference>
<protein>
    <submittedName>
        <fullName evidence="2">Fibronectin type III domain protein</fullName>
    </submittedName>
</protein>
<dbReference type="InterPro" id="IPR036116">
    <property type="entry name" value="FN3_sf"/>
</dbReference>
<name>A0A1P8WKL7_9PLAN</name>
<dbReference type="Proteomes" id="UP000187735">
    <property type="component" value="Chromosome"/>
</dbReference>
<dbReference type="AlphaFoldDB" id="A0A1P8WKL7"/>
<dbReference type="InterPro" id="IPR013783">
    <property type="entry name" value="Ig-like_fold"/>
</dbReference>
<evidence type="ECO:0000259" key="1">
    <source>
        <dbReference type="PROSITE" id="PS50853"/>
    </source>
</evidence>
<proteinExistence type="predicted"/>
<evidence type="ECO:0000313" key="3">
    <source>
        <dbReference type="Proteomes" id="UP000187735"/>
    </source>
</evidence>
<reference evidence="2 3" key="1">
    <citation type="journal article" date="2016" name="Front. Microbiol.">
        <title>Fuerstia marisgermanicae gen. nov., sp. nov., an Unusual Member of the Phylum Planctomycetes from the German Wadden Sea.</title>
        <authorList>
            <person name="Kohn T."/>
            <person name="Heuer A."/>
            <person name="Jogler M."/>
            <person name="Vollmers J."/>
            <person name="Boedeker C."/>
            <person name="Bunk B."/>
            <person name="Rast P."/>
            <person name="Borchert D."/>
            <person name="Glockner I."/>
            <person name="Freese H.M."/>
            <person name="Klenk H.P."/>
            <person name="Overmann J."/>
            <person name="Kaster A.K."/>
            <person name="Rohde M."/>
            <person name="Wiegand S."/>
            <person name="Jogler C."/>
        </authorList>
    </citation>
    <scope>NUCLEOTIDE SEQUENCE [LARGE SCALE GENOMIC DNA]</scope>
    <source>
        <strain evidence="2 3">NH11</strain>
    </source>
</reference>
<dbReference type="EMBL" id="CP017641">
    <property type="protein sequence ID" value="APZ94581.1"/>
    <property type="molecule type" value="Genomic_DNA"/>
</dbReference>